<dbReference type="GO" id="GO:0005634">
    <property type="term" value="C:nucleus"/>
    <property type="evidence" value="ECO:0007669"/>
    <property type="project" value="UniProtKB-SubCell"/>
</dbReference>
<dbReference type="Gene3D" id="2.40.330.10">
    <property type="entry name" value="DNA-binding pseudobarrel domain"/>
    <property type="match status" value="1"/>
</dbReference>
<dbReference type="GeneID" id="123124314"/>
<sequence>MGDAALMIVPCNERNSFNNLTGDTLKFKANKRTYTVNCHKGPREGAMYGSEWRKFVSDNKLGKGQLVLFYLDQPSPRAVVCVIQFGNDTEDEGSKDDDDYMEVSDEEDEDGEANNKP</sequence>
<comment type="subcellular location">
    <subcellularLocation>
        <location evidence="1">Nucleus</location>
    </subcellularLocation>
</comment>
<organism evidence="8">
    <name type="scientific">Triticum aestivum</name>
    <name type="common">Wheat</name>
    <dbReference type="NCBI Taxonomy" id="4565"/>
    <lineage>
        <taxon>Eukaryota</taxon>
        <taxon>Viridiplantae</taxon>
        <taxon>Streptophyta</taxon>
        <taxon>Embryophyta</taxon>
        <taxon>Tracheophyta</taxon>
        <taxon>Spermatophyta</taxon>
        <taxon>Magnoliopsida</taxon>
        <taxon>Liliopsida</taxon>
        <taxon>Poales</taxon>
        <taxon>Poaceae</taxon>
        <taxon>BOP clade</taxon>
        <taxon>Pooideae</taxon>
        <taxon>Triticodae</taxon>
        <taxon>Triticeae</taxon>
        <taxon>Triticinae</taxon>
        <taxon>Triticum</taxon>
    </lineage>
</organism>
<feature type="region of interest" description="Disordered" evidence="6">
    <location>
        <begin position="86"/>
        <end position="117"/>
    </location>
</feature>
<feature type="domain" description="TF-B3" evidence="7">
    <location>
        <begin position="23"/>
        <end position="81"/>
    </location>
</feature>
<keyword evidence="3" id="KW-0238">DNA-binding</keyword>
<name>A0A3B6ML31_WHEAT</name>
<dbReference type="CDD" id="cd10017">
    <property type="entry name" value="B3_DNA"/>
    <property type="match status" value="1"/>
</dbReference>
<dbReference type="Gramene" id="TraesJUL5D03G03072200.1">
    <property type="protein sequence ID" value="TraesJUL5D03G03072200.1"/>
    <property type="gene ID" value="TraesJUL5D03G03072200"/>
</dbReference>
<gene>
    <name evidence="8" type="primary">LOC123124314</name>
</gene>
<reference evidence="8" key="1">
    <citation type="submission" date="2018-08" db="EMBL/GenBank/DDBJ databases">
        <authorList>
            <person name="Rossello M."/>
        </authorList>
    </citation>
    <scope>NUCLEOTIDE SEQUENCE [LARGE SCALE GENOMIC DNA]</scope>
    <source>
        <strain evidence="8">cv. Chinese Spring</strain>
    </source>
</reference>
<evidence type="ECO:0000313" key="8">
    <source>
        <dbReference type="EnsemblPlants" id="TraesCS5D02G057300.1"/>
    </source>
</evidence>
<evidence type="ECO:0000256" key="5">
    <source>
        <dbReference type="ARBA" id="ARBA00023242"/>
    </source>
</evidence>
<dbReference type="Gramene" id="TraesSYM5D03G02986870.1">
    <property type="protein sequence ID" value="TraesSYM5D03G02986870.1"/>
    <property type="gene ID" value="TraesSYM5D03G02986870"/>
</dbReference>
<dbReference type="AlphaFoldDB" id="A0A3B6ML31"/>
<dbReference type="Gramene" id="TraesMAC5D03G03046220.1">
    <property type="protein sequence ID" value="TraesMAC5D03G03046220.1"/>
    <property type="gene ID" value="TraesMAC5D03G03046220"/>
</dbReference>
<evidence type="ECO:0000313" key="9">
    <source>
        <dbReference type="Proteomes" id="UP000019116"/>
    </source>
</evidence>
<dbReference type="Gramene" id="TraesWEE_scaffold_191929_01G000100.1">
    <property type="protein sequence ID" value="TraesWEE_scaffold_191929_01G000100.1"/>
    <property type="gene ID" value="TraesWEE_scaffold_191929_01G000100"/>
</dbReference>
<keyword evidence="5" id="KW-0539">Nucleus</keyword>
<feature type="compositionally biased region" description="Acidic residues" evidence="6">
    <location>
        <begin position="88"/>
        <end position="117"/>
    </location>
</feature>
<evidence type="ECO:0000256" key="2">
    <source>
        <dbReference type="ARBA" id="ARBA00023015"/>
    </source>
</evidence>
<protein>
    <recommendedName>
        <fullName evidence="7">TF-B3 domain-containing protein</fullName>
    </recommendedName>
</protein>
<dbReference type="Gramene" id="TraesSTA5D03G03038950.1">
    <property type="protein sequence ID" value="TraesSTA5D03G03038950.1"/>
    <property type="gene ID" value="TraesSTA5D03G03038950"/>
</dbReference>
<dbReference type="OrthoDB" id="10293873at2759"/>
<evidence type="ECO:0000256" key="4">
    <source>
        <dbReference type="ARBA" id="ARBA00023163"/>
    </source>
</evidence>
<dbReference type="Gramene" id="TraesCAD_scaffold_166859_01G000100.1">
    <property type="protein sequence ID" value="TraesCAD_scaffold_166859_01G000100.1"/>
    <property type="gene ID" value="TraesCAD_scaffold_166859_01G000100"/>
</dbReference>
<dbReference type="Pfam" id="PF02362">
    <property type="entry name" value="B3"/>
    <property type="match status" value="1"/>
</dbReference>
<dbReference type="Gramene" id="TraesLAC5D03G03003660.1">
    <property type="protein sequence ID" value="TraesLAC5D03G03003660.1"/>
    <property type="gene ID" value="TraesLAC5D03G03003660"/>
</dbReference>
<evidence type="ECO:0000256" key="3">
    <source>
        <dbReference type="ARBA" id="ARBA00023125"/>
    </source>
</evidence>
<keyword evidence="4" id="KW-0804">Transcription</keyword>
<dbReference type="InterPro" id="IPR003340">
    <property type="entry name" value="B3_DNA-bd"/>
</dbReference>
<dbReference type="Gramene" id="TraesPARA_EIv1.0_1775510.1">
    <property type="protein sequence ID" value="TraesPARA_EIv1.0_1775510.1.CDS"/>
    <property type="gene ID" value="TraesPARA_EIv1.0_1775510"/>
</dbReference>
<dbReference type="GO" id="GO:0003677">
    <property type="term" value="F:DNA binding"/>
    <property type="evidence" value="ECO:0007669"/>
    <property type="project" value="UniProtKB-KW"/>
</dbReference>
<dbReference type="Gramene" id="TraesCLE_scaffold_192622_01G000100.1">
    <property type="protein sequence ID" value="TraesCLE_scaffold_192622_01G000100.1"/>
    <property type="gene ID" value="TraesCLE_scaffold_192622_01G000100"/>
</dbReference>
<evidence type="ECO:0000256" key="6">
    <source>
        <dbReference type="SAM" id="MobiDB-lite"/>
    </source>
</evidence>
<dbReference type="RefSeq" id="XP_044400884.1">
    <property type="nucleotide sequence ID" value="XM_044544949.1"/>
</dbReference>
<proteinExistence type="predicted"/>
<keyword evidence="2" id="KW-0805">Transcription regulation</keyword>
<keyword evidence="9" id="KW-1185">Reference proteome</keyword>
<dbReference type="SUPFAM" id="SSF101936">
    <property type="entry name" value="DNA-binding pseudobarrel domain"/>
    <property type="match status" value="1"/>
</dbReference>
<dbReference type="OMA" id="PCNERNS"/>
<evidence type="ECO:0000259" key="7">
    <source>
        <dbReference type="Pfam" id="PF02362"/>
    </source>
</evidence>
<evidence type="ECO:0000256" key="1">
    <source>
        <dbReference type="ARBA" id="ARBA00004123"/>
    </source>
</evidence>
<dbReference type="InterPro" id="IPR015300">
    <property type="entry name" value="DNA-bd_pseudobarrel_sf"/>
</dbReference>
<reference evidence="8" key="2">
    <citation type="submission" date="2018-10" db="UniProtKB">
        <authorList>
            <consortium name="EnsemblPlants"/>
        </authorList>
    </citation>
    <scope>IDENTIFICATION</scope>
</reference>
<accession>A0A3B6ML31</accession>
<dbReference type="Gramene" id="TraesCS5D03G0141500.1">
    <property type="protein sequence ID" value="TraesCS5D03G0141500.1.CDS"/>
    <property type="gene ID" value="TraesCS5D03G0141500"/>
</dbReference>
<dbReference type="Proteomes" id="UP000019116">
    <property type="component" value="Chromosome 5D"/>
</dbReference>
<dbReference type="EnsemblPlants" id="TraesCS5D02G057300.1">
    <property type="protein sequence ID" value="TraesCS5D02G057300.1"/>
    <property type="gene ID" value="TraesCS5D02G057300"/>
</dbReference>
<dbReference type="Gramene" id="TraesCS5D02G057300.1">
    <property type="protein sequence ID" value="TraesCS5D02G057300.1"/>
    <property type="gene ID" value="TraesCS5D02G057300"/>
</dbReference>